<keyword evidence="2" id="KW-0645">Protease</keyword>
<dbReference type="InterPro" id="IPR037045">
    <property type="entry name" value="S8pro/Inhibitor_I9_sf"/>
</dbReference>
<evidence type="ECO:0000256" key="3">
    <source>
        <dbReference type="ARBA" id="ARBA00022729"/>
    </source>
</evidence>
<name>A0A843TSJ2_COLES</name>
<proteinExistence type="inferred from homology"/>
<dbReference type="SUPFAM" id="SSF52743">
    <property type="entry name" value="Subtilisin-like"/>
    <property type="match status" value="1"/>
</dbReference>
<evidence type="ECO:0000256" key="1">
    <source>
        <dbReference type="ARBA" id="ARBA00011073"/>
    </source>
</evidence>
<dbReference type="Gene3D" id="3.30.70.80">
    <property type="entry name" value="Peptidase S8 propeptide/proteinase inhibitor I9"/>
    <property type="match status" value="1"/>
</dbReference>
<dbReference type="PANTHER" id="PTHR48222:SF4">
    <property type="entry name" value="PROTEINASE INHIBITOR, PROPEPTIDE"/>
    <property type="match status" value="1"/>
</dbReference>
<accession>A0A843TSJ2</accession>
<sequence>MGRGSAASLLPVLLFVLCVTSASSYYDQRKVYIVYLGEHQRAKTVEEIHGDHHSFLLSVKDSEAQARESLLYSYKNSINGFAALLSPDEAARLSEMEGVITTFPSEPTRWSMHTTRSWEFLGQEEGLTGDEKERMPSRANYGKDITVGLLDSGLC</sequence>
<dbReference type="GO" id="GO:0006508">
    <property type="term" value="P:proteolysis"/>
    <property type="evidence" value="ECO:0007669"/>
    <property type="project" value="UniProtKB-KW"/>
</dbReference>
<dbReference type="InterPro" id="IPR036852">
    <property type="entry name" value="Peptidase_S8/S53_dom_sf"/>
</dbReference>
<keyword evidence="4" id="KW-0720">Serine protease</keyword>
<dbReference type="PANTHER" id="PTHR48222">
    <property type="entry name" value="PROTEINASE INHIBITOR, PROPEPTIDE"/>
    <property type="match status" value="1"/>
</dbReference>
<feature type="chain" id="PRO_5032640972" description="Inhibitor I9 domain-containing protein" evidence="5">
    <location>
        <begin position="25"/>
        <end position="155"/>
    </location>
</feature>
<dbReference type="FunFam" id="3.30.70.80:FF:000002">
    <property type="entry name" value="Subtilisin-like protease SBT5.3"/>
    <property type="match status" value="1"/>
</dbReference>
<evidence type="ECO:0000256" key="2">
    <source>
        <dbReference type="ARBA" id="ARBA00022670"/>
    </source>
</evidence>
<evidence type="ECO:0000259" key="6">
    <source>
        <dbReference type="Pfam" id="PF05922"/>
    </source>
</evidence>
<evidence type="ECO:0000256" key="5">
    <source>
        <dbReference type="SAM" id="SignalP"/>
    </source>
</evidence>
<comment type="caution">
    <text evidence="7">The sequence shown here is derived from an EMBL/GenBank/DDBJ whole genome shotgun (WGS) entry which is preliminary data.</text>
</comment>
<dbReference type="EMBL" id="NMUH01000146">
    <property type="protein sequence ID" value="MQL72927.1"/>
    <property type="molecule type" value="Genomic_DNA"/>
</dbReference>
<keyword evidence="8" id="KW-1185">Reference proteome</keyword>
<keyword evidence="3 5" id="KW-0732">Signal</keyword>
<organism evidence="7 8">
    <name type="scientific">Colocasia esculenta</name>
    <name type="common">Wild taro</name>
    <name type="synonym">Arum esculentum</name>
    <dbReference type="NCBI Taxonomy" id="4460"/>
    <lineage>
        <taxon>Eukaryota</taxon>
        <taxon>Viridiplantae</taxon>
        <taxon>Streptophyta</taxon>
        <taxon>Embryophyta</taxon>
        <taxon>Tracheophyta</taxon>
        <taxon>Spermatophyta</taxon>
        <taxon>Magnoliopsida</taxon>
        <taxon>Liliopsida</taxon>
        <taxon>Araceae</taxon>
        <taxon>Aroideae</taxon>
        <taxon>Colocasieae</taxon>
        <taxon>Colocasia</taxon>
    </lineage>
</organism>
<gene>
    <name evidence="7" type="ORF">Taro_005253</name>
</gene>
<reference evidence="7" key="1">
    <citation type="submission" date="2017-07" db="EMBL/GenBank/DDBJ databases">
        <title>Taro Niue Genome Assembly and Annotation.</title>
        <authorList>
            <person name="Atibalentja N."/>
            <person name="Keating K."/>
            <person name="Fields C.J."/>
        </authorList>
    </citation>
    <scope>NUCLEOTIDE SEQUENCE</scope>
    <source>
        <strain evidence="7">Niue_2</strain>
        <tissue evidence="7">Leaf</tissue>
    </source>
</reference>
<feature type="signal peptide" evidence="5">
    <location>
        <begin position="1"/>
        <end position="24"/>
    </location>
</feature>
<dbReference type="GO" id="GO:0004252">
    <property type="term" value="F:serine-type endopeptidase activity"/>
    <property type="evidence" value="ECO:0007669"/>
    <property type="project" value="InterPro"/>
</dbReference>
<feature type="domain" description="Inhibitor I9" evidence="6">
    <location>
        <begin position="31"/>
        <end position="107"/>
    </location>
</feature>
<evidence type="ECO:0000313" key="7">
    <source>
        <dbReference type="EMBL" id="MQL72927.1"/>
    </source>
</evidence>
<dbReference type="Pfam" id="PF05922">
    <property type="entry name" value="Inhibitor_I9"/>
    <property type="match status" value="1"/>
</dbReference>
<dbReference type="Proteomes" id="UP000652761">
    <property type="component" value="Unassembled WGS sequence"/>
</dbReference>
<dbReference type="AlphaFoldDB" id="A0A843TSJ2"/>
<comment type="similarity">
    <text evidence="1">Belongs to the peptidase S8 family.</text>
</comment>
<evidence type="ECO:0000256" key="4">
    <source>
        <dbReference type="ARBA" id="ARBA00022825"/>
    </source>
</evidence>
<evidence type="ECO:0000313" key="8">
    <source>
        <dbReference type="Proteomes" id="UP000652761"/>
    </source>
</evidence>
<protein>
    <recommendedName>
        <fullName evidence="6">Inhibitor I9 domain-containing protein</fullName>
    </recommendedName>
</protein>
<dbReference type="InterPro" id="IPR010259">
    <property type="entry name" value="S8pro/Inhibitor_I9"/>
</dbReference>
<dbReference type="OrthoDB" id="2014869at2759"/>
<keyword evidence="4" id="KW-0378">Hydrolase</keyword>